<gene>
    <name evidence="1" type="ORF">F2Q69_00034315</name>
</gene>
<protein>
    <submittedName>
        <fullName evidence="1">Uncharacterized protein</fullName>
    </submittedName>
</protein>
<accession>A0A8S9SGV5</accession>
<evidence type="ECO:0000313" key="2">
    <source>
        <dbReference type="Proteomes" id="UP000712600"/>
    </source>
</evidence>
<proteinExistence type="predicted"/>
<reference evidence="1" key="1">
    <citation type="submission" date="2019-12" db="EMBL/GenBank/DDBJ databases">
        <title>Genome sequencing and annotation of Brassica cretica.</title>
        <authorList>
            <person name="Studholme D.J."/>
            <person name="Sarris P."/>
        </authorList>
    </citation>
    <scope>NUCLEOTIDE SEQUENCE</scope>
    <source>
        <strain evidence="1">PFS-109/04</strain>
        <tissue evidence="1">Leaf</tissue>
    </source>
</reference>
<dbReference type="Proteomes" id="UP000712600">
    <property type="component" value="Unassembled WGS sequence"/>
</dbReference>
<name>A0A8S9SGV5_BRACR</name>
<evidence type="ECO:0000313" key="1">
    <source>
        <dbReference type="EMBL" id="KAF3599233.1"/>
    </source>
</evidence>
<organism evidence="1 2">
    <name type="scientific">Brassica cretica</name>
    <name type="common">Mustard</name>
    <dbReference type="NCBI Taxonomy" id="69181"/>
    <lineage>
        <taxon>Eukaryota</taxon>
        <taxon>Viridiplantae</taxon>
        <taxon>Streptophyta</taxon>
        <taxon>Embryophyta</taxon>
        <taxon>Tracheophyta</taxon>
        <taxon>Spermatophyta</taxon>
        <taxon>Magnoliopsida</taxon>
        <taxon>eudicotyledons</taxon>
        <taxon>Gunneridae</taxon>
        <taxon>Pentapetalae</taxon>
        <taxon>rosids</taxon>
        <taxon>malvids</taxon>
        <taxon>Brassicales</taxon>
        <taxon>Brassicaceae</taxon>
        <taxon>Brassiceae</taxon>
        <taxon>Brassica</taxon>
    </lineage>
</organism>
<comment type="caution">
    <text evidence="1">The sequence shown here is derived from an EMBL/GenBank/DDBJ whole genome shotgun (WGS) entry which is preliminary data.</text>
</comment>
<dbReference type="EMBL" id="QGKX02000004">
    <property type="protein sequence ID" value="KAF3599233.1"/>
    <property type="molecule type" value="Genomic_DNA"/>
</dbReference>
<sequence>MDSCRIDVLGKFGRCRRSSLARAWSLRSDRAVCVLGRYVATELGWSSVAKKRPSRVHARSLRSDRAWLELGRYVVTELGLSSVAS</sequence>
<dbReference type="AlphaFoldDB" id="A0A8S9SGV5"/>